<evidence type="ECO:0000259" key="1">
    <source>
        <dbReference type="PROSITE" id="PS50943"/>
    </source>
</evidence>
<dbReference type="Pfam" id="PF01381">
    <property type="entry name" value="HTH_3"/>
    <property type="match status" value="1"/>
</dbReference>
<name>A0A412CDL4_9FIRM</name>
<evidence type="ECO:0000313" key="3">
    <source>
        <dbReference type="Proteomes" id="UP000286147"/>
    </source>
</evidence>
<dbReference type="InterPro" id="IPR010982">
    <property type="entry name" value="Lambda_DNA-bd_dom_sf"/>
</dbReference>
<dbReference type="InterPro" id="IPR001387">
    <property type="entry name" value="Cro/C1-type_HTH"/>
</dbReference>
<dbReference type="Gene3D" id="1.10.260.40">
    <property type="entry name" value="lambda repressor-like DNA-binding domains"/>
    <property type="match status" value="1"/>
</dbReference>
<dbReference type="PROSITE" id="PS50943">
    <property type="entry name" value="HTH_CROC1"/>
    <property type="match status" value="1"/>
</dbReference>
<dbReference type="EMBL" id="QRTP01000018">
    <property type="protein sequence ID" value="RGQ81817.1"/>
    <property type="molecule type" value="Genomic_DNA"/>
</dbReference>
<dbReference type="SUPFAM" id="SSF47413">
    <property type="entry name" value="lambda repressor-like DNA-binding domains"/>
    <property type="match status" value="1"/>
</dbReference>
<accession>A0A412CDL4</accession>
<dbReference type="AlphaFoldDB" id="A0A412CDL4"/>
<dbReference type="Proteomes" id="UP000286147">
    <property type="component" value="Unassembled WGS sequence"/>
</dbReference>
<reference evidence="2 3" key="1">
    <citation type="submission" date="2018-08" db="EMBL/GenBank/DDBJ databases">
        <title>A genome reference for cultivated species of the human gut microbiota.</title>
        <authorList>
            <person name="Zou Y."/>
            <person name="Xue W."/>
            <person name="Luo G."/>
        </authorList>
    </citation>
    <scope>NUCLEOTIDE SEQUENCE [LARGE SCALE GENOMIC DNA]</scope>
    <source>
        <strain evidence="2 3">AF27-12</strain>
    </source>
</reference>
<proteinExistence type="predicted"/>
<gene>
    <name evidence="2" type="ORF">DWY77_07720</name>
</gene>
<feature type="domain" description="HTH cro/C1-type" evidence="1">
    <location>
        <begin position="4"/>
        <end position="54"/>
    </location>
</feature>
<dbReference type="SMART" id="SM00530">
    <property type="entry name" value="HTH_XRE"/>
    <property type="match status" value="1"/>
</dbReference>
<comment type="caution">
    <text evidence="2">The sequence shown here is derived from an EMBL/GenBank/DDBJ whole genome shotgun (WGS) entry which is preliminary data.</text>
</comment>
<dbReference type="GO" id="GO:0003677">
    <property type="term" value="F:DNA binding"/>
    <property type="evidence" value="ECO:0007669"/>
    <property type="project" value="InterPro"/>
</dbReference>
<organism evidence="2 3">
    <name type="scientific">Megamonas rupellensis</name>
    <dbReference type="NCBI Taxonomy" id="491921"/>
    <lineage>
        <taxon>Bacteria</taxon>
        <taxon>Bacillati</taxon>
        <taxon>Bacillota</taxon>
        <taxon>Negativicutes</taxon>
        <taxon>Selenomonadales</taxon>
        <taxon>Selenomonadaceae</taxon>
        <taxon>Megamonas</taxon>
    </lineage>
</organism>
<dbReference type="CDD" id="cd00093">
    <property type="entry name" value="HTH_XRE"/>
    <property type="match status" value="1"/>
</dbReference>
<dbReference type="RefSeq" id="WP_118036117.1">
    <property type="nucleotide sequence ID" value="NZ_QRTP01000018.1"/>
</dbReference>
<sequence>MYYRKGYTRKQLAQEVNISLIYIAKIEASLIFKSVSLTVLSKIADILDVSIDKLIKKL</sequence>
<evidence type="ECO:0000313" key="2">
    <source>
        <dbReference type="EMBL" id="RGQ81817.1"/>
    </source>
</evidence>
<protein>
    <submittedName>
        <fullName evidence="2">Helix-turn-helix domain-containing protein</fullName>
    </submittedName>
</protein>